<dbReference type="AlphaFoldDB" id="A0A2K8L1K4"/>
<organism evidence="1 2">
    <name type="scientific">Mariprofundus aestuarium</name>
    <dbReference type="NCBI Taxonomy" id="1921086"/>
    <lineage>
        <taxon>Bacteria</taxon>
        <taxon>Pseudomonadati</taxon>
        <taxon>Pseudomonadota</taxon>
        <taxon>Candidatius Mariprofundia</taxon>
        <taxon>Mariprofundales</taxon>
        <taxon>Mariprofundaceae</taxon>
        <taxon>Mariprofundus</taxon>
    </lineage>
</organism>
<keyword evidence="2" id="KW-1185">Reference proteome</keyword>
<dbReference type="OrthoDB" id="8538784at2"/>
<reference evidence="1 2" key="1">
    <citation type="submission" date="2016-12" db="EMBL/GenBank/DDBJ databases">
        <title>Isolation and genomic insights into novel planktonic Zetaproteobacteria from stratified waters of the Chesapeake Bay.</title>
        <authorList>
            <person name="McAllister S.M."/>
            <person name="Kato S."/>
            <person name="Chan C.S."/>
            <person name="Chiu B.K."/>
            <person name="Field E.K."/>
        </authorList>
    </citation>
    <scope>NUCLEOTIDE SEQUENCE [LARGE SCALE GENOMIC DNA]</scope>
    <source>
        <strain evidence="1 2">CP-5</strain>
    </source>
</reference>
<dbReference type="InterPro" id="IPR021327">
    <property type="entry name" value="DUF2934"/>
</dbReference>
<dbReference type="EMBL" id="CP018799">
    <property type="protein sequence ID" value="ATX79701.1"/>
    <property type="molecule type" value="Genomic_DNA"/>
</dbReference>
<dbReference type="RefSeq" id="WP_157819263.1">
    <property type="nucleotide sequence ID" value="NZ_CP018799.1"/>
</dbReference>
<proteinExistence type="predicted"/>
<name>A0A2K8L1K4_MARES</name>
<dbReference type="Pfam" id="PF11154">
    <property type="entry name" value="DUF2934"/>
    <property type="match status" value="1"/>
</dbReference>
<accession>A0A2K8L1K4</accession>
<sequence>MTIKIKTSNRSAKKNPEQIREKISNAAYFLSEKRGFEGDCQLHDWLEAEAQIHHSHGKGN</sequence>
<evidence type="ECO:0008006" key="3">
    <source>
        <dbReference type="Google" id="ProtNLM"/>
    </source>
</evidence>
<dbReference type="Proteomes" id="UP000231701">
    <property type="component" value="Chromosome"/>
</dbReference>
<evidence type="ECO:0000313" key="1">
    <source>
        <dbReference type="EMBL" id="ATX79701.1"/>
    </source>
</evidence>
<evidence type="ECO:0000313" key="2">
    <source>
        <dbReference type="Proteomes" id="UP000231701"/>
    </source>
</evidence>
<dbReference type="KEGG" id="maes:Ga0123461_1283"/>
<protein>
    <recommendedName>
        <fullName evidence="3">DUF2934 domain-containing protein</fullName>
    </recommendedName>
</protein>
<gene>
    <name evidence="1" type="ORF">Ga0123461_1283</name>
</gene>